<dbReference type="Proteomes" id="UP000196573">
    <property type="component" value="Unassembled WGS sequence"/>
</dbReference>
<name>A0A1X7AMF6_9GAMM</name>
<keyword evidence="3" id="KW-1185">Reference proteome</keyword>
<evidence type="ECO:0000256" key="1">
    <source>
        <dbReference type="SAM" id="MobiDB-lite"/>
    </source>
</evidence>
<dbReference type="AlphaFoldDB" id="A0A1X7AMF6"/>
<gene>
    <name evidence="2" type="ORF">EHSB41UT_03271</name>
</gene>
<proteinExistence type="predicted"/>
<dbReference type="EMBL" id="FWPT01000007">
    <property type="protein sequence ID" value="SMA49452.1"/>
    <property type="molecule type" value="Genomic_DNA"/>
</dbReference>
<organism evidence="2 3">
    <name type="scientific">Parendozoicomonas haliclonae</name>
    <dbReference type="NCBI Taxonomy" id="1960125"/>
    <lineage>
        <taxon>Bacteria</taxon>
        <taxon>Pseudomonadati</taxon>
        <taxon>Pseudomonadota</taxon>
        <taxon>Gammaproteobacteria</taxon>
        <taxon>Oceanospirillales</taxon>
        <taxon>Endozoicomonadaceae</taxon>
        <taxon>Parendozoicomonas</taxon>
    </lineage>
</organism>
<dbReference type="RefSeq" id="WP_133060548.1">
    <property type="nucleotide sequence ID" value="NZ_FWPT01000007.1"/>
</dbReference>
<protein>
    <submittedName>
        <fullName evidence="2">Uncharacterized protein</fullName>
    </submittedName>
</protein>
<sequence length="469" mass="49797">MDIGSSGMRPGVGQTLSSQVMTSRTGQDSVVDSLKNLFSALQKPLTSVQKFDYQPIHTAIADAKQQAANPATTQQAPQTVATPATSLEQAATAIQQKATNMVMKSTEAGMHRVGDRMEKAGDMVSRIIASTINEVANQIEKGNFPAMATAMADGLDKAGSTMNAGMKVAGHDVRKGMEKAATKLEKHDPIASKELNAMAKKTEVGFQESGQQFEMTMNEAAEKNREWGQAISTHLENPEKLATDDAAWDDFESWLSEAGESVNKSSEAIAKGYEQTGQKLSSTFNEVGQHMQETAKTAYYKGAPDIGRPALLTLGTGLVKAGIKVIPVFADAAKSAIQGLASVGGKIKDGVENIGQKIKQGFTAFGDQISSGMNKVKDGVNSATSAVGNAFTSFGNNIKDGFVGGFNKVGNFFKESNKKIADTFNKVGVGIQTAAVNTGNFVKNGVNKAIDTVIKKPMQKVKNFFKSLF</sequence>
<dbReference type="Gene3D" id="1.10.287.700">
    <property type="entry name" value="Helix hairpin bin"/>
    <property type="match status" value="1"/>
</dbReference>
<evidence type="ECO:0000313" key="2">
    <source>
        <dbReference type="EMBL" id="SMA49452.1"/>
    </source>
</evidence>
<reference evidence="2 3" key="1">
    <citation type="submission" date="2017-03" db="EMBL/GenBank/DDBJ databases">
        <authorList>
            <person name="Afonso C.L."/>
            <person name="Miller P.J."/>
            <person name="Scott M.A."/>
            <person name="Spackman E."/>
            <person name="Goraichik I."/>
            <person name="Dimitrov K.M."/>
            <person name="Suarez D.L."/>
            <person name="Swayne D.E."/>
        </authorList>
    </citation>
    <scope>NUCLEOTIDE SEQUENCE [LARGE SCALE GENOMIC DNA]</scope>
    <source>
        <strain evidence="2">SB41UT1</strain>
    </source>
</reference>
<accession>A0A1X7AMF6</accession>
<feature type="compositionally biased region" description="Polar residues" evidence="1">
    <location>
        <begin position="14"/>
        <end position="24"/>
    </location>
</feature>
<evidence type="ECO:0000313" key="3">
    <source>
        <dbReference type="Proteomes" id="UP000196573"/>
    </source>
</evidence>
<feature type="region of interest" description="Disordered" evidence="1">
    <location>
        <begin position="64"/>
        <end position="84"/>
    </location>
</feature>
<feature type="region of interest" description="Disordered" evidence="1">
    <location>
        <begin position="1"/>
        <end position="24"/>
    </location>
</feature>